<feature type="transmembrane region" description="Helical" evidence="8">
    <location>
        <begin position="209"/>
        <end position="227"/>
    </location>
</feature>
<feature type="domain" description="DUF3533" evidence="9">
    <location>
        <begin position="18"/>
        <end position="390"/>
    </location>
</feature>
<keyword evidence="5 8" id="KW-1133">Transmembrane helix</keyword>
<evidence type="ECO:0000256" key="3">
    <source>
        <dbReference type="ARBA" id="ARBA00022475"/>
    </source>
</evidence>
<evidence type="ECO:0000256" key="1">
    <source>
        <dbReference type="ARBA" id="ARBA00004651"/>
    </source>
</evidence>
<feature type="transmembrane region" description="Helical" evidence="8">
    <location>
        <begin position="265"/>
        <end position="288"/>
    </location>
</feature>
<feature type="transmembrane region" description="Helical" evidence="8">
    <location>
        <begin position="384"/>
        <end position="406"/>
    </location>
</feature>
<evidence type="ECO:0000256" key="6">
    <source>
        <dbReference type="ARBA" id="ARBA00023136"/>
    </source>
</evidence>
<name>A0ABV3CYB3_STREX</name>
<dbReference type="Gene3D" id="3.40.1710.10">
    <property type="entry name" value="abc type-2 transporter like domain"/>
    <property type="match status" value="1"/>
</dbReference>
<evidence type="ECO:0000256" key="4">
    <source>
        <dbReference type="ARBA" id="ARBA00022692"/>
    </source>
</evidence>
<evidence type="ECO:0000313" key="11">
    <source>
        <dbReference type="Proteomes" id="UP001551210"/>
    </source>
</evidence>
<comment type="subcellular location">
    <subcellularLocation>
        <location evidence="1">Cell membrane</location>
        <topology evidence="1">Multi-pass membrane protein</topology>
    </subcellularLocation>
</comment>
<sequence length="452" mass="47123">MSTALHLLRGPKVWLAPCLLLAVALCVIAVVFNGSVANPHADLRDAPVGLVNLDQGAKTGESTQNLGEQALSGIMSQPQHPRRIKWETLSSLDQAKTRIGQNKLFAAVVLPMDYSAKMLGLAGPEPVKPTVTVLTNHGGGSMAASIGQNAGQKAAVGASKAVGQFILQQAQRAEQTVPQANRALLFDPVTVVEQPGSPLGERTGMGMTAFFYALLLMMAGFLGANLINAMADAELGFGASEFGPKRHISLPQPISRSQTLLAKSLIMTAAAAVVSAGILAVSTFALNLDLPHSALLWVFGTAAISAVGIGTLCVLAVLGAPGIVVAMLIFVAAAIPTSGGAIPLQAMPSFWKFLASFEPQRALCDGVRAIMYFDAQSSAGLGRAWAVLGIGFAVTVVIGFVVTQLYDRKGLHRIHPHALERLRVFLHHDGQKSSAGIDAGQHRTSVSTPGSA</sequence>
<comment type="caution">
    <text evidence="10">The sequence shown here is derived from an EMBL/GenBank/DDBJ whole genome shotgun (WGS) entry which is preliminary data.</text>
</comment>
<organism evidence="10 11">
    <name type="scientific">Streptomyces exfoliatus</name>
    <name type="common">Streptomyces hydrogenans</name>
    <dbReference type="NCBI Taxonomy" id="1905"/>
    <lineage>
        <taxon>Bacteria</taxon>
        <taxon>Bacillati</taxon>
        <taxon>Actinomycetota</taxon>
        <taxon>Actinomycetes</taxon>
        <taxon>Kitasatosporales</taxon>
        <taxon>Streptomycetaceae</taxon>
        <taxon>Streptomyces</taxon>
    </lineage>
</organism>
<dbReference type="EMBL" id="JBEZAM010000023">
    <property type="protein sequence ID" value="MEU7295198.1"/>
    <property type="molecule type" value="Genomic_DNA"/>
</dbReference>
<gene>
    <name evidence="10" type="ORF">AB0A76_18590</name>
</gene>
<evidence type="ECO:0000313" key="10">
    <source>
        <dbReference type="EMBL" id="MEU7295198.1"/>
    </source>
</evidence>
<dbReference type="PANTHER" id="PTHR43077:SF8">
    <property type="entry name" value="DOXORUBICIN RESISTANCE ABC TRANSPORTER PERMEASE PROTEIN DRRB"/>
    <property type="match status" value="1"/>
</dbReference>
<feature type="transmembrane region" description="Helical" evidence="8">
    <location>
        <begin position="294"/>
        <end position="318"/>
    </location>
</feature>
<evidence type="ECO:0000259" key="9">
    <source>
        <dbReference type="Pfam" id="PF12051"/>
    </source>
</evidence>
<evidence type="ECO:0000256" key="5">
    <source>
        <dbReference type="ARBA" id="ARBA00022989"/>
    </source>
</evidence>
<protein>
    <submittedName>
        <fullName evidence="10">DUF3533 domain-containing protein</fullName>
    </submittedName>
</protein>
<accession>A0ABV3CYB3</accession>
<feature type="transmembrane region" description="Helical" evidence="8">
    <location>
        <begin position="325"/>
        <end position="344"/>
    </location>
</feature>
<dbReference type="Pfam" id="PF12051">
    <property type="entry name" value="DUF3533"/>
    <property type="match status" value="1"/>
</dbReference>
<reference evidence="10 11" key="1">
    <citation type="submission" date="2024-06" db="EMBL/GenBank/DDBJ databases">
        <title>The Natural Products Discovery Center: Release of the First 8490 Sequenced Strains for Exploring Actinobacteria Biosynthetic Diversity.</title>
        <authorList>
            <person name="Kalkreuter E."/>
            <person name="Kautsar S.A."/>
            <person name="Yang D."/>
            <person name="Bader C.D."/>
            <person name="Teijaro C.N."/>
            <person name="Fluegel L."/>
            <person name="Davis C.M."/>
            <person name="Simpson J.R."/>
            <person name="Lauterbach L."/>
            <person name="Steele A.D."/>
            <person name="Gui C."/>
            <person name="Meng S."/>
            <person name="Li G."/>
            <person name="Viehrig K."/>
            <person name="Ye F."/>
            <person name="Su P."/>
            <person name="Kiefer A.F."/>
            <person name="Nichols A."/>
            <person name="Cepeda A.J."/>
            <person name="Yan W."/>
            <person name="Fan B."/>
            <person name="Jiang Y."/>
            <person name="Adhikari A."/>
            <person name="Zheng C.-J."/>
            <person name="Schuster L."/>
            <person name="Cowan T.M."/>
            <person name="Smanski M.J."/>
            <person name="Chevrette M.G."/>
            <person name="De Carvalho L.P.S."/>
            <person name="Shen B."/>
        </authorList>
    </citation>
    <scope>NUCLEOTIDE SEQUENCE [LARGE SCALE GENOMIC DNA]</scope>
    <source>
        <strain evidence="10 11">NPDC045705</strain>
    </source>
</reference>
<feature type="region of interest" description="Disordered" evidence="7">
    <location>
        <begin position="433"/>
        <end position="452"/>
    </location>
</feature>
<feature type="compositionally biased region" description="Polar residues" evidence="7">
    <location>
        <begin position="442"/>
        <end position="452"/>
    </location>
</feature>
<proteinExistence type="inferred from homology"/>
<dbReference type="Proteomes" id="UP001551210">
    <property type="component" value="Unassembled WGS sequence"/>
</dbReference>
<dbReference type="PANTHER" id="PTHR43077">
    <property type="entry name" value="TRANSPORT PERMEASE YVFS-RELATED"/>
    <property type="match status" value="1"/>
</dbReference>
<keyword evidence="11" id="KW-1185">Reference proteome</keyword>
<evidence type="ECO:0000256" key="7">
    <source>
        <dbReference type="SAM" id="MobiDB-lite"/>
    </source>
</evidence>
<dbReference type="InterPro" id="IPR051328">
    <property type="entry name" value="T7SS_ABC-Transporter"/>
</dbReference>
<evidence type="ECO:0000256" key="2">
    <source>
        <dbReference type="ARBA" id="ARBA00007783"/>
    </source>
</evidence>
<comment type="similarity">
    <text evidence="2">Belongs to the ABC-2 integral membrane protein family.</text>
</comment>
<dbReference type="RefSeq" id="WP_359209305.1">
    <property type="nucleotide sequence ID" value="NZ_JBEZAM010000023.1"/>
</dbReference>
<dbReference type="InterPro" id="IPR022703">
    <property type="entry name" value="DUF3533"/>
</dbReference>
<keyword evidence="6 8" id="KW-0472">Membrane</keyword>
<keyword evidence="3" id="KW-1003">Cell membrane</keyword>
<keyword evidence="4 8" id="KW-0812">Transmembrane</keyword>
<evidence type="ECO:0000256" key="8">
    <source>
        <dbReference type="SAM" id="Phobius"/>
    </source>
</evidence>